<evidence type="ECO:0000313" key="3">
    <source>
        <dbReference type="Proteomes" id="UP000614216"/>
    </source>
</evidence>
<feature type="transmembrane region" description="Helical" evidence="1">
    <location>
        <begin position="164"/>
        <end position="183"/>
    </location>
</feature>
<reference evidence="2" key="1">
    <citation type="submission" date="2021-01" db="EMBL/GenBank/DDBJ databases">
        <title>Fulvivirga kasyanovii gen. nov., sp nov., a novel member of the phylum Bacteroidetes isolated from seawater in a mussel farm.</title>
        <authorList>
            <person name="Zhao L.-H."/>
            <person name="Wang Z.-J."/>
        </authorList>
    </citation>
    <scope>NUCLEOTIDE SEQUENCE</scope>
    <source>
        <strain evidence="2">29W222</strain>
    </source>
</reference>
<comment type="caution">
    <text evidence="2">The sequence shown here is derived from an EMBL/GenBank/DDBJ whole genome shotgun (WGS) entry which is preliminary data.</text>
</comment>
<accession>A0A937G6Z8</accession>
<keyword evidence="1" id="KW-0472">Membrane</keyword>
<evidence type="ECO:0000256" key="1">
    <source>
        <dbReference type="SAM" id="Phobius"/>
    </source>
</evidence>
<dbReference type="RefSeq" id="WP_202859124.1">
    <property type="nucleotide sequence ID" value="NZ_JAEUGD010000067.1"/>
</dbReference>
<keyword evidence="3" id="KW-1185">Reference proteome</keyword>
<dbReference type="EMBL" id="JAEUGD010000067">
    <property type="protein sequence ID" value="MBL6449576.1"/>
    <property type="molecule type" value="Genomic_DNA"/>
</dbReference>
<organism evidence="2 3">
    <name type="scientific">Fulvivirga marina</name>
    <dbReference type="NCBI Taxonomy" id="2494733"/>
    <lineage>
        <taxon>Bacteria</taxon>
        <taxon>Pseudomonadati</taxon>
        <taxon>Bacteroidota</taxon>
        <taxon>Cytophagia</taxon>
        <taxon>Cytophagales</taxon>
        <taxon>Fulvivirgaceae</taxon>
        <taxon>Fulvivirga</taxon>
    </lineage>
</organism>
<keyword evidence="1" id="KW-1133">Transmembrane helix</keyword>
<dbReference type="Proteomes" id="UP000614216">
    <property type="component" value="Unassembled WGS sequence"/>
</dbReference>
<proteinExistence type="predicted"/>
<feature type="transmembrane region" description="Helical" evidence="1">
    <location>
        <begin position="141"/>
        <end position="158"/>
    </location>
</feature>
<feature type="transmembrane region" description="Helical" evidence="1">
    <location>
        <begin position="50"/>
        <end position="73"/>
    </location>
</feature>
<name>A0A937G6Z8_9BACT</name>
<keyword evidence="1" id="KW-0812">Transmembrane</keyword>
<gene>
    <name evidence="2" type="ORF">JMN32_24915</name>
</gene>
<protein>
    <submittedName>
        <fullName evidence="2">Uncharacterized protein</fullName>
    </submittedName>
</protein>
<dbReference type="AlphaFoldDB" id="A0A937G6Z8"/>
<sequence length="197" mass="22925">MAKKLKTILKNTAIKVAKEAEHRSINTNLHEKDTVQYSQFPWWVAPNNSFFQKLIGVSFNWLGLLMPVLNIYFFNNLFNLLFRTVKINTLQNSKREVRTRPDRRYKTGRRIVGERTVTYYFKNPVTPYIPLDGKEIIHNRIWAAVLLILLGGAIYQSFNDPAMIDLISSVIIGAFIGLLWSMIRSHLINKKVCRIRS</sequence>
<evidence type="ECO:0000313" key="2">
    <source>
        <dbReference type="EMBL" id="MBL6449576.1"/>
    </source>
</evidence>